<organism evidence="1 2">
    <name type="scientific">Arenibacterium halophilum</name>
    <dbReference type="NCBI Taxonomy" id="2583821"/>
    <lineage>
        <taxon>Bacteria</taxon>
        <taxon>Pseudomonadati</taxon>
        <taxon>Pseudomonadota</taxon>
        <taxon>Alphaproteobacteria</taxon>
        <taxon>Rhodobacterales</taxon>
        <taxon>Paracoccaceae</taxon>
        <taxon>Arenibacterium</taxon>
    </lineage>
</organism>
<gene>
    <name evidence="1" type="ORF">FGK64_18145</name>
</gene>
<accession>A0ABY2X6C0</accession>
<keyword evidence="2" id="KW-1185">Reference proteome</keyword>
<dbReference type="Proteomes" id="UP001191082">
    <property type="component" value="Unassembled WGS sequence"/>
</dbReference>
<dbReference type="RefSeq" id="WP_138865265.1">
    <property type="nucleotide sequence ID" value="NZ_VCPC01000004.1"/>
</dbReference>
<evidence type="ECO:0000313" key="1">
    <source>
        <dbReference type="EMBL" id="TMV10692.1"/>
    </source>
</evidence>
<evidence type="ECO:0000313" key="2">
    <source>
        <dbReference type="Proteomes" id="UP001191082"/>
    </source>
</evidence>
<dbReference type="Pfam" id="PF13704">
    <property type="entry name" value="Glyco_tranf_2_4"/>
    <property type="match status" value="1"/>
</dbReference>
<name>A0ABY2X6C0_9RHOB</name>
<dbReference type="Gene3D" id="3.90.550.10">
    <property type="entry name" value="Spore Coat Polysaccharide Biosynthesis Protein SpsA, Chain A"/>
    <property type="match status" value="1"/>
</dbReference>
<dbReference type="EMBL" id="VCPC01000004">
    <property type="protein sequence ID" value="TMV10692.1"/>
    <property type="molecule type" value="Genomic_DNA"/>
</dbReference>
<dbReference type="InterPro" id="IPR029044">
    <property type="entry name" value="Nucleotide-diphossugar_trans"/>
</dbReference>
<comment type="caution">
    <text evidence="1">The sequence shown here is derived from an EMBL/GenBank/DDBJ whole genome shotgun (WGS) entry which is preliminary data.</text>
</comment>
<sequence length="352" mass="39849">MALGRHHVGLLGRYFLHLKRQRLVWRSFRSRHRLVCVADRTGEIRREDILAVVVLRNEARRLPYFLNHYRALGVAHFLVVDNASTDATASLLADQPDVSLWRTSASYRAARFGLDWANWLLMRYGHGHWCLTVDADELLVFAGHDTRGLPGLTADLDARGQQAFGALMLDMYPEQALGTGAADADPIQAAPWFDPGPYDARRQAPMNNLWVQGGVRRRVFFSDTPESAPTLNKLPLVRWNRRWAYVNSTHALLPSRLNMAYDGPDDTRPSGVLLHSKFLPEVVDKSAEDMSRQQHFHDPDAYRDYYAQIATRPVLWSPQSVRYEGWQQLVALGLMSPDAGADSDDEQGSCNE</sequence>
<protein>
    <submittedName>
        <fullName evidence="1">Glycosyltransferase family 2 protein</fullName>
    </submittedName>
</protein>
<reference evidence="1 2" key="1">
    <citation type="submission" date="2019-05" db="EMBL/GenBank/DDBJ databases">
        <title>Marivita sp. nov. isolated from sea sediment.</title>
        <authorList>
            <person name="Kim W."/>
        </authorList>
    </citation>
    <scope>NUCLEOTIDE SEQUENCE [LARGE SCALE GENOMIC DNA]</scope>
    <source>
        <strain evidence="1 2">CAU 1492</strain>
    </source>
</reference>
<proteinExistence type="predicted"/>
<dbReference type="SUPFAM" id="SSF53448">
    <property type="entry name" value="Nucleotide-diphospho-sugar transferases"/>
    <property type="match status" value="1"/>
</dbReference>